<keyword evidence="4" id="KW-1185">Reference proteome</keyword>
<reference evidence="1" key="4">
    <citation type="submission" date="2023-01" db="EMBL/GenBank/DDBJ databases">
        <title>Draft genome sequence of Methylobacterium brachythecii strain NBRC 107710.</title>
        <authorList>
            <person name="Sun Q."/>
            <person name="Mori K."/>
        </authorList>
    </citation>
    <scope>NUCLEOTIDE SEQUENCE</scope>
    <source>
        <strain evidence="1">NBRC 107710</strain>
    </source>
</reference>
<proteinExistence type="predicted"/>
<dbReference type="AlphaFoldDB" id="A0A7W6F5T5"/>
<comment type="caution">
    <text evidence="2">The sequence shown here is derived from an EMBL/GenBank/DDBJ whole genome shotgun (WGS) entry which is preliminary data.</text>
</comment>
<dbReference type="RefSeq" id="WP_183501962.1">
    <property type="nucleotide sequence ID" value="NZ_BSPG01000013.1"/>
</dbReference>
<reference evidence="2 3" key="3">
    <citation type="submission" date="2020-08" db="EMBL/GenBank/DDBJ databases">
        <title>Genomic Encyclopedia of Type Strains, Phase IV (KMG-IV): sequencing the most valuable type-strain genomes for metagenomic binning, comparative biology and taxonomic classification.</title>
        <authorList>
            <person name="Goeker M."/>
        </authorList>
    </citation>
    <scope>NUCLEOTIDE SEQUENCE [LARGE SCALE GENOMIC DNA]</scope>
    <source>
        <strain evidence="2 3">DSM 24105</strain>
    </source>
</reference>
<evidence type="ECO:0000313" key="3">
    <source>
        <dbReference type="Proteomes" id="UP000517759"/>
    </source>
</evidence>
<organism evidence="2 3">
    <name type="scientific">Methylobacterium brachythecii</name>
    <dbReference type="NCBI Taxonomy" id="1176177"/>
    <lineage>
        <taxon>Bacteria</taxon>
        <taxon>Pseudomonadati</taxon>
        <taxon>Pseudomonadota</taxon>
        <taxon>Alphaproteobacteria</taxon>
        <taxon>Hyphomicrobiales</taxon>
        <taxon>Methylobacteriaceae</taxon>
        <taxon>Methylobacterium</taxon>
    </lineage>
</organism>
<gene>
    <name evidence="1" type="ORF">GCM10007884_25830</name>
    <name evidence="2" type="ORF">GGR33_000701</name>
</gene>
<dbReference type="Proteomes" id="UP001156881">
    <property type="component" value="Unassembled WGS sequence"/>
</dbReference>
<dbReference type="EMBL" id="BSPG01000013">
    <property type="protein sequence ID" value="GLS44595.1"/>
    <property type="molecule type" value="Genomic_DNA"/>
</dbReference>
<accession>A0A7W6F5T5</accession>
<dbReference type="EMBL" id="JACIDN010000001">
    <property type="protein sequence ID" value="MBB3901221.1"/>
    <property type="molecule type" value="Genomic_DNA"/>
</dbReference>
<protein>
    <submittedName>
        <fullName evidence="2">Uncharacterized protein</fullName>
    </submittedName>
</protein>
<evidence type="ECO:0000313" key="2">
    <source>
        <dbReference type="EMBL" id="MBB3901221.1"/>
    </source>
</evidence>
<reference evidence="4" key="2">
    <citation type="journal article" date="2019" name="Int. J. Syst. Evol. Microbiol.">
        <title>The Global Catalogue of Microorganisms (GCM) 10K type strain sequencing project: providing services to taxonomists for standard genome sequencing and annotation.</title>
        <authorList>
            <consortium name="The Broad Institute Genomics Platform"/>
            <consortium name="The Broad Institute Genome Sequencing Center for Infectious Disease"/>
            <person name="Wu L."/>
            <person name="Ma J."/>
        </authorList>
    </citation>
    <scope>NUCLEOTIDE SEQUENCE [LARGE SCALE GENOMIC DNA]</scope>
    <source>
        <strain evidence="4">NBRC 107710</strain>
    </source>
</reference>
<dbReference type="Proteomes" id="UP000517759">
    <property type="component" value="Unassembled WGS sequence"/>
</dbReference>
<sequence>MHRLSIPFGLQHGPSRWFLQAFHRHRDRVPEAIRGLHASVGIPPVCGAVALSDMAAVHAAGFGDAEIVEAIARDRRAGVIVPVPGR</sequence>
<name>A0A7W6F5T5_9HYPH</name>
<evidence type="ECO:0000313" key="1">
    <source>
        <dbReference type="EMBL" id="GLS44595.1"/>
    </source>
</evidence>
<reference evidence="1" key="1">
    <citation type="journal article" date="2014" name="Int. J. Syst. Evol. Microbiol.">
        <title>Complete genome of a new Firmicutes species belonging to the dominant human colonic microbiota ('Ruminococcus bicirculans') reveals two chromosomes and a selective capacity to utilize plant glucans.</title>
        <authorList>
            <consortium name="NISC Comparative Sequencing Program"/>
            <person name="Wegmann U."/>
            <person name="Louis P."/>
            <person name="Goesmann A."/>
            <person name="Henrissat B."/>
            <person name="Duncan S.H."/>
            <person name="Flint H.J."/>
        </authorList>
    </citation>
    <scope>NUCLEOTIDE SEQUENCE</scope>
    <source>
        <strain evidence="1">NBRC 107710</strain>
    </source>
</reference>
<evidence type="ECO:0000313" key="4">
    <source>
        <dbReference type="Proteomes" id="UP001156881"/>
    </source>
</evidence>